<dbReference type="OrthoDB" id="410491at2759"/>
<feature type="transmembrane region" description="Helical" evidence="2">
    <location>
        <begin position="805"/>
        <end position="827"/>
    </location>
</feature>
<dbReference type="Gene3D" id="2.120.10.80">
    <property type="entry name" value="Kelch-type beta propeller"/>
    <property type="match status" value="1"/>
</dbReference>
<dbReference type="EMBL" id="CAMXCT020000726">
    <property type="protein sequence ID" value="CAL1135938.1"/>
    <property type="molecule type" value="Genomic_DNA"/>
</dbReference>
<comment type="caution">
    <text evidence="3">The sequence shown here is derived from an EMBL/GenBank/DDBJ whole genome shotgun (WGS) entry which is preliminary data.</text>
</comment>
<feature type="compositionally biased region" description="Basic and acidic residues" evidence="1">
    <location>
        <begin position="1003"/>
        <end position="1012"/>
    </location>
</feature>
<organism evidence="3">
    <name type="scientific">Cladocopium goreaui</name>
    <dbReference type="NCBI Taxonomy" id="2562237"/>
    <lineage>
        <taxon>Eukaryota</taxon>
        <taxon>Sar</taxon>
        <taxon>Alveolata</taxon>
        <taxon>Dinophyceae</taxon>
        <taxon>Suessiales</taxon>
        <taxon>Symbiodiniaceae</taxon>
        <taxon>Cladocopium</taxon>
    </lineage>
</organism>
<feature type="compositionally biased region" description="Basic and acidic residues" evidence="1">
    <location>
        <begin position="508"/>
        <end position="520"/>
    </location>
</feature>
<proteinExistence type="predicted"/>
<feature type="compositionally biased region" description="Low complexity" evidence="1">
    <location>
        <begin position="1680"/>
        <end position="1693"/>
    </location>
</feature>
<feature type="region of interest" description="Disordered" evidence="1">
    <location>
        <begin position="489"/>
        <end position="523"/>
    </location>
</feature>
<feature type="region of interest" description="Disordered" evidence="1">
    <location>
        <begin position="1361"/>
        <end position="1389"/>
    </location>
</feature>
<sequence length="2518" mass="275488">MDENETFRVVFKRVAVRKSPSVTAEIVNAETKGATVTGKVSRVQGKLWLQRSDGPGWMLMDGTSLGLGKLLERLPATKMACGNIGERLWHSPLRELPQPQWAPRHGYVALSGGLSATGWRNIWVLGGIIPNLGYSDDIWRSVDGGTSWGLVPAGIHWSPRSEFGCCGGSTAPEPKPKGVIYVVGGQGAPGLLADVWASDTAGRSWARICPRAPFGPRTGVACATVPGNPLVLVVAGGVSDDVHRDLWVSQDGGVTFSMLSLTMPLGVGLMKWPPHLLCASRAINGRLGLWCLRLNLGDAVTAELEPLDEFSQSFDSEWNHELPKAPRFGLDLEANAAISFDKTANLQAQSLPDLKSVSSPSPWDCENLPLEKMSCHVPPDSCWVVCDMDAAHTRGHGKIYVLTEDRCFASDRQQYRAQDHFVKLLGFRLQLTHGLPMDLWLGRVRPCLLPRPRRFAGLDPDLKCDYLDPKMPLPEAEVEVCLHISDNGAASPPGELATGTSSSSKRKDRSEPTRTGERALRISGLDDSIKNAQRIMGTYDQQGEHNGRPIFVKDDKAKPSVLFFHAEKDKWRIAKSVSERGDFAHVKDHAELPWQIGRAWKVFDGETYREVSMTVEVLSTCPVLRIASPGRPPPPPPALGLPKLPKPDVDEIGLDLLARLPQDAPEGHAAHHAVNWDGQRHRAFFYFNGNRFDVAKSRARSQSSAMIIGRSCYVKLLSGWSIDQALTFRDMTFQQIRENPEAGDTDDEEDSIESLGAQLEDRKEGSLRPVHFVWPATPSMSSCAYAHGLLEEEEKPLMNKCLGKWYLSVLMFATMVLAVVFCLIAAIQTQSKLPSRVDEQHFTFIQELHNLSLVWQVRQPTREGAGVVSEVLIEDDGDFSELMTSETVPFEDIETGVLTMANYVAHYNTIAIGPSQKTFWAPLLNENTVHHIFREKHEALHNIQPTDLNIVEAVSILYTIAASGTEIESNKHVAYSFNLMTFVVVTTSPVDGSLSSSSDTEEESSREAKTAPKAEPAGALDGERKQLLYVAMGFCRRELLIFVLEVLNMRTSAREKGKAADQRHVFLGSTDVCRAVSYRADPNLVAEPMEALRRCCQVGVCLVCRSLLGAVIILGGMLALLEYAFTDLDALSVPTDADNVPLQWLTSSTTSPQIEQTLTWSNVNEPNVQTTTGFRMSLTVDVTVDSDGSMAFSVVNETDFSERFHDVSRVRDETTDDFHRTRMRAVGLANSALLTAGFAVNWTGLSWLLLQSLGLNAEMWDRLLAPTGGLMPQNEMQEYAFARKKWRRISSKFPRRYRKFGKGGKGGKPAYASFLPPQAFAGGKGGPNPKGGFRKKNPKDKSGQVMRCNVCQSDEHLWRKCPKRPQQDGSYATGSGSNPATHAHATMNAPQPQQQLALMPTNQSLMWGNATNASLPGVHFFGAEMEQLRSISDAGSVVSASSRKRSSDHAEASTPDQPSKAMPKFSPGFFPKASVAASEHSPAAASGHASDVASVHEASGSFASPEVEKLIEVASEPQSPPPARPPKMTSIRLGVSGSTAADDAHMPKTSQDVPIDDPSPVSGFAGRPVRMSREEQQEVRQQSVQGLHQLMMGFEQVAGRHDAVPNAAVSGVPRQVLSLESQLTGVAQPGNQMMMMQYQPLAFGVPGMNIGPALPKMGFTPPNVFGSSCMGSGRSGSGTQGQQHGPPSGGSYPWWETDTNKEDEKMKSTTEGTYHLRTRLRSGAVGLLVDPGAHDNLIGELTAQQMCQELNTELEHRTLDKPLPVEGVGKSAQVANKSACVSMSVRSALGQVNDATYTAPIIPDSMLPPLLGNKTLRKMQVILDCGSGKMIIPGPGGIEVKMSPGSHVYELELSNSGHWILPLHAQSQDAMQTDQQDYVNVFSKSTALRPCIFTMICIVDLNARLSSDVAIEQYNNGRHFFVEQPQGSGLYEEQPVKEHPLILEMAVFQPDLTFRKPAFGVQAEAPRPLTDAADAAVRDDAIVPVAPDADDVAVPAWSKYDLGFALQQLRSLREGVVSDLAAEWFERRGIKVVFRAKEQHCGLVERHNQILRAQLHLLDDQSNVEGLAVPFSVVLSESVFAKNALFRCGNASPYEAVFGRVPPLLSVVGEETVEALTDRDAARVRHLALGSMIQATADQKARTADNTKTRRAGQLLELQTGDLVDFFRKPISKDSTGWHGPAQIVDLSSLRDGIVHIKWQGRVLSARVQDIRSALTFATFLMQPSNPIRLFRAEVEAHQGHLMRVGWVKQGRTWIECQGNKENFALLSAGLYVSACCMHLEGVVGFRYGTNVSQLPAVAFDDTLLLWWNSQNGGLTEWFHCFTPGNRLLHVQTITKMPEASVVQFLMVDQFEVQSLRQVVPDVPHLGGTHEPDFTNMHDKTEEVLRTSGQKALADGQPDHQPKPSPSENANVETDHLDEREVQTSNPVLEGPSTACALADKFEAGKLALEADLVIDAASVFDHTATTEPRAPHDATMTIHSLKLREPERECAAFAASKSEIRVVARIAKPSEPSAKKS</sequence>
<keyword evidence="5" id="KW-1185">Reference proteome</keyword>
<gene>
    <name evidence="3" type="ORF">C1SCF055_LOCUS10242</name>
</gene>
<feature type="region of interest" description="Disordered" evidence="1">
    <location>
        <begin position="1439"/>
        <end position="1467"/>
    </location>
</feature>
<reference evidence="4" key="2">
    <citation type="submission" date="2024-04" db="EMBL/GenBank/DDBJ databases">
        <authorList>
            <person name="Chen Y."/>
            <person name="Shah S."/>
            <person name="Dougan E. K."/>
            <person name="Thang M."/>
            <person name="Chan C."/>
        </authorList>
    </citation>
    <scope>NUCLEOTIDE SEQUENCE [LARGE SCALE GENOMIC DNA]</scope>
</reference>
<feature type="region of interest" description="Disordered" evidence="1">
    <location>
        <begin position="2385"/>
        <end position="2413"/>
    </location>
</feature>
<feature type="non-terminal residue" evidence="3">
    <location>
        <position position="2518"/>
    </location>
</feature>
<protein>
    <submittedName>
        <fullName evidence="3">Uncharacterized protein</fullName>
    </submittedName>
</protein>
<evidence type="ECO:0000313" key="3">
    <source>
        <dbReference type="EMBL" id="CAI3982563.1"/>
    </source>
</evidence>
<dbReference type="InterPro" id="IPR015915">
    <property type="entry name" value="Kelch-typ_b-propeller"/>
</dbReference>
<dbReference type="EMBL" id="CAMXCT010000726">
    <property type="protein sequence ID" value="CAI3982563.1"/>
    <property type="molecule type" value="Genomic_DNA"/>
</dbReference>
<reference evidence="3" key="1">
    <citation type="submission" date="2022-10" db="EMBL/GenBank/DDBJ databases">
        <authorList>
            <person name="Chen Y."/>
            <person name="Dougan E. K."/>
            <person name="Chan C."/>
            <person name="Rhodes N."/>
            <person name="Thang M."/>
        </authorList>
    </citation>
    <scope>NUCLEOTIDE SEQUENCE</scope>
</reference>
<keyword evidence="2" id="KW-1133">Transmembrane helix</keyword>
<feature type="compositionally biased region" description="Basic and acidic residues" evidence="1">
    <location>
        <begin position="1698"/>
        <end position="1708"/>
    </location>
</feature>
<keyword evidence="2" id="KW-0472">Membrane</keyword>
<accession>A0A9P1FNG5</accession>
<feature type="region of interest" description="Disordered" evidence="1">
    <location>
        <begin position="1668"/>
        <end position="1709"/>
    </location>
</feature>
<feature type="compositionally biased region" description="Polar residues" evidence="1">
    <location>
        <begin position="1367"/>
        <end position="1380"/>
    </location>
</feature>
<evidence type="ECO:0000256" key="1">
    <source>
        <dbReference type="SAM" id="MobiDB-lite"/>
    </source>
</evidence>
<keyword evidence="2" id="KW-0812">Transmembrane</keyword>
<dbReference type="EMBL" id="CAMXCT030000726">
    <property type="protein sequence ID" value="CAL4769875.1"/>
    <property type="molecule type" value="Genomic_DNA"/>
</dbReference>
<feature type="transmembrane region" description="Helical" evidence="2">
    <location>
        <begin position="1098"/>
        <end position="1121"/>
    </location>
</feature>
<name>A0A9P1FNG5_9DINO</name>
<feature type="region of interest" description="Disordered" evidence="1">
    <location>
        <begin position="1297"/>
        <end position="1345"/>
    </location>
</feature>
<evidence type="ECO:0000313" key="4">
    <source>
        <dbReference type="EMBL" id="CAL1135938.1"/>
    </source>
</evidence>
<feature type="region of interest" description="Disordered" evidence="1">
    <location>
        <begin position="1538"/>
        <end position="1561"/>
    </location>
</feature>
<evidence type="ECO:0000313" key="5">
    <source>
        <dbReference type="Proteomes" id="UP001152797"/>
    </source>
</evidence>
<dbReference type="Proteomes" id="UP001152797">
    <property type="component" value="Unassembled WGS sequence"/>
</dbReference>
<dbReference type="SUPFAM" id="SSF110296">
    <property type="entry name" value="Oligoxyloglucan reducing end-specific cellobiohydrolase"/>
    <property type="match status" value="1"/>
</dbReference>
<evidence type="ECO:0000256" key="2">
    <source>
        <dbReference type="SAM" id="Phobius"/>
    </source>
</evidence>
<feature type="region of interest" description="Disordered" evidence="1">
    <location>
        <begin position="991"/>
        <end position="1016"/>
    </location>
</feature>